<keyword evidence="5" id="KW-0560">Oxidoreductase</keyword>
<dbReference type="InterPro" id="IPR051473">
    <property type="entry name" value="P2Ox-like"/>
</dbReference>
<dbReference type="PANTHER" id="PTHR42784">
    <property type="entry name" value="PYRANOSE 2-OXIDASE"/>
    <property type="match status" value="1"/>
</dbReference>
<keyword evidence="4" id="KW-0274">FAD</keyword>
<evidence type="ECO:0000313" key="6">
    <source>
        <dbReference type="EMBL" id="MFC5286639.1"/>
    </source>
</evidence>
<protein>
    <submittedName>
        <fullName evidence="6">NAD(P)-binding protein</fullName>
    </submittedName>
</protein>
<accession>A0ABW0EL04</accession>
<comment type="similarity">
    <text evidence="2">Belongs to the GMC oxidoreductase family.</text>
</comment>
<dbReference type="InterPro" id="IPR036188">
    <property type="entry name" value="FAD/NAD-bd_sf"/>
</dbReference>
<organism evidence="6 7">
    <name type="scientific">Actinokineospora guangxiensis</name>
    <dbReference type="NCBI Taxonomy" id="1490288"/>
    <lineage>
        <taxon>Bacteria</taxon>
        <taxon>Bacillati</taxon>
        <taxon>Actinomycetota</taxon>
        <taxon>Actinomycetes</taxon>
        <taxon>Pseudonocardiales</taxon>
        <taxon>Pseudonocardiaceae</taxon>
        <taxon>Actinokineospora</taxon>
    </lineage>
</organism>
<reference evidence="7" key="1">
    <citation type="journal article" date="2019" name="Int. J. Syst. Evol. Microbiol.">
        <title>The Global Catalogue of Microorganisms (GCM) 10K type strain sequencing project: providing services to taxonomists for standard genome sequencing and annotation.</title>
        <authorList>
            <consortium name="The Broad Institute Genomics Platform"/>
            <consortium name="The Broad Institute Genome Sequencing Center for Infectious Disease"/>
            <person name="Wu L."/>
            <person name="Ma J."/>
        </authorList>
    </citation>
    <scope>NUCLEOTIDE SEQUENCE [LARGE SCALE GENOMIC DNA]</scope>
    <source>
        <strain evidence="7">CCUG 59778</strain>
    </source>
</reference>
<evidence type="ECO:0000256" key="5">
    <source>
        <dbReference type="ARBA" id="ARBA00023002"/>
    </source>
</evidence>
<keyword evidence="3" id="KW-0285">Flavoprotein</keyword>
<dbReference type="Proteomes" id="UP001596157">
    <property type="component" value="Unassembled WGS sequence"/>
</dbReference>
<gene>
    <name evidence="6" type="ORF">ACFPM7_06215</name>
</gene>
<evidence type="ECO:0000256" key="1">
    <source>
        <dbReference type="ARBA" id="ARBA00001974"/>
    </source>
</evidence>
<evidence type="ECO:0000313" key="7">
    <source>
        <dbReference type="Proteomes" id="UP001596157"/>
    </source>
</evidence>
<dbReference type="SUPFAM" id="SSF51905">
    <property type="entry name" value="FAD/NAD(P)-binding domain"/>
    <property type="match status" value="1"/>
</dbReference>
<dbReference type="Gene3D" id="3.50.50.60">
    <property type="entry name" value="FAD/NAD(P)-binding domain"/>
    <property type="match status" value="1"/>
</dbReference>
<comment type="cofactor">
    <cofactor evidence="1">
        <name>FAD</name>
        <dbReference type="ChEBI" id="CHEBI:57692"/>
    </cofactor>
</comment>
<comment type="caution">
    <text evidence="6">The sequence shown here is derived from an EMBL/GenBank/DDBJ whole genome shotgun (WGS) entry which is preliminary data.</text>
</comment>
<name>A0ABW0EL04_9PSEU</name>
<dbReference type="Pfam" id="PF13450">
    <property type="entry name" value="NAD_binding_8"/>
    <property type="match status" value="1"/>
</dbReference>
<evidence type="ECO:0000256" key="3">
    <source>
        <dbReference type="ARBA" id="ARBA00022630"/>
    </source>
</evidence>
<dbReference type="EMBL" id="JBHSKF010000002">
    <property type="protein sequence ID" value="MFC5286639.1"/>
    <property type="molecule type" value="Genomic_DNA"/>
</dbReference>
<sequence length="430" mass="45156">MLAVVGSGLSGAAAARLLQLHGVEHVLVERGPNLGVRHVGSDERTAHLENPREDPSFRAFDIGASSPYAPTAGYRSRVGGRGLYWRGICLRIEPEALASWPDGPREALLSEHYGAAEETLARWVGRPLAAARSATEQRLVQTLSAAGYSATATPRAVRFSDGGWSAYSPIAELSAARIRPDRQVTSVVRRPGRGFVLRGPAHELVVDGVIFAAGVFENVRLVAGLTGADQAAKIVDHVASGFLVFGPGGEHDTVDASAYAGFHRSAGSNLFVESGAVDGGTMIDAWAMGEQPPDAASVLSGGAVALDARARHRLDDVEARQRRLLDDAAARLGFSAPRWAGLDFDAASRRARREPGVAIGYRAGIGELDHESCGLPVGGELVDDDGRLRAAPDAYVVGPCLFPRAGAANPTLTTLALTHHVIGAVLADQL</sequence>
<dbReference type="PANTHER" id="PTHR42784:SF1">
    <property type="entry name" value="PYRANOSE 2-OXIDASE"/>
    <property type="match status" value="1"/>
</dbReference>
<dbReference type="RefSeq" id="WP_378244760.1">
    <property type="nucleotide sequence ID" value="NZ_JBHSKF010000002.1"/>
</dbReference>
<proteinExistence type="inferred from homology"/>
<keyword evidence="7" id="KW-1185">Reference proteome</keyword>
<evidence type="ECO:0000256" key="4">
    <source>
        <dbReference type="ARBA" id="ARBA00022827"/>
    </source>
</evidence>
<evidence type="ECO:0000256" key="2">
    <source>
        <dbReference type="ARBA" id="ARBA00010790"/>
    </source>
</evidence>